<dbReference type="OrthoDB" id="5443984at2"/>
<dbReference type="Pfam" id="PF07687">
    <property type="entry name" value="M20_dimer"/>
    <property type="match status" value="1"/>
</dbReference>
<dbReference type="InterPro" id="IPR050072">
    <property type="entry name" value="Peptidase_M20A"/>
</dbReference>
<keyword evidence="4" id="KW-0378">Hydrolase</keyword>
<dbReference type="Proteomes" id="UP000055611">
    <property type="component" value="Chromosome"/>
</dbReference>
<dbReference type="EMBL" id="SOBK01000002">
    <property type="protein sequence ID" value="TDT90853.1"/>
    <property type="molecule type" value="Genomic_DNA"/>
</dbReference>
<accession>A0A126QR55</accession>
<comment type="similarity">
    <text evidence="2">Belongs to the peptidase M20A family.</text>
</comment>
<dbReference type="Gene3D" id="3.30.70.360">
    <property type="match status" value="1"/>
</dbReference>
<evidence type="ECO:0000256" key="1">
    <source>
        <dbReference type="ARBA" id="ARBA00001947"/>
    </source>
</evidence>
<evidence type="ECO:0000256" key="3">
    <source>
        <dbReference type="ARBA" id="ARBA00022723"/>
    </source>
</evidence>
<dbReference type="Proteomes" id="UP000295506">
    <property type="component" value="Unassembled WGS sequence"/>
</dbReference>
<evidence type="ECO:0000259" key="6">
    <source>
        <dbReference type="Pfam" id="PF07687"/>
    </source>
</evidence>
<dbReference type="AlphaFoldDB" id="A0A126QR55"/>
<keyword evidence="3" id="KW-0479">Metal-binding</keyword>
<dbReference type="KEGG" id="dej:AWY79_16260"/>
<evidence type="ECO:0000313" key="8">
    <source>
        <dbReference type="EMBL" id="TDT90853.1"/>
    </source>
</evidence>
<keyword evidence="9" id="KW-1185">Reference proteome</keyword>
<keyword evidence="5" id="KW-0862">Zinc</keyword>
<protein>
    <submittedName>
        <fullName evidence="8">Succinyl-diaminopimelate desuccinylase</fullName>
    </submittedName>
</protein>
<feature type="domain" description="Peptidase M20 dimerisation" evidence="6">
    <location>
        <begin position="170"/>
        <end position="267"/>
    </location>
</feature>
<sequence length="375" mass="39816">MDVIDLARRLIRIDTTNPPGRERDALDLLAPLLSSGGARVTLDRFDEGRGSLVARFNAGHRAPALCFAGHIDTVPFGGQTWSHPPLGAEEAAGKIYGRGASDMKSGIAAMCIAALEMIAEGMDRELALYVFGGEETGCTGSFHALADPALLGEPGAVVVAEPTSCRPLLGHKGALWLRCTATGTTAHGAMPELGDNALYKAVDAIRAIRDIDWAVPDHAHLGPMTLSVNTLHSGMNTNSVPDRATFDIDMRTLPGQHGPDIVDRIIRAAPPGTIAAQLLDIPAVWTEPSEPWIESAFQVLTPLLDAPPAIETVQFFTDAAAFRRALPDVPILVLGPGDPAMAHQTDEYCAIREIRQAVRLYKAIGAAWAAAPDNP</sequence>
<reference evidence="7 9" key="1">
    <citation type="journal article" date="2016" name="Front. Microbiol.">
        <title>Genome Sequence of the Piezophilic, Mesophilic Sulfate-Reducing Bacterium Desulfovibrio indicus J2T.</title>
        <authorList>
            <person name="Cao J."/>
            <person name="Maignien L."/>
            <person name="Shao Z."/>
            <person name="Alain K."/>
            <person name="Jebbar M."/>
        </authorList>
    </citation>
    <scope>NUCLEOTIDE SEQUENCE [LARGE SCALE GENOMIC DNA]</scope>
    <source>
        <strain evidence="7 9">J2</strain>
    </source>
</reference>
<gene>
    <name evidence="7" type="ORF">AWY79_16260</name>
    <name evidence="8" type="ORF">EDC59_102286</name>
</gene>
<evidence type="ECO:0000256" key="5">
    <source>
        <dbReference type="ARBA" id="ARBA00022833"/>
    </source>
</evidence>
<reference evidence="8 10" key="2">
    <citation type="submission" date="2019-03" db="EMBL/GenBank/DDBJ databases">
        <title>Genomic Encyclopedia of Type Strains, Phase IV (KMG-IV): sequencing the most valuable type-strain genomes for metagenomic binning, comparative biology and taxonomic classification.</title>
        <authorList>
            <person name="Goeker M."/>
        </authorList>
    </citation>
    <scope>NUCLEOTIDE SEQUENCE [LARGE SCALE GENOMIC DNA]</scope>
    <source>
        <strain evidence="8 10">DSM 101483</strain>
    </source>
</reference>
<name>A0A126QR55_9BACT</name>
<evidence type="ECO:0000256" key="2">
    <source>
        <dbReference type="ARBA" id="ARBA00006247"/>
    </source>
</evidence>
<dbReference type="GO" id="GO:0016787">
    <property type="term" value="F:hydrolase activity"/>
    <property type="evidence" value="ECO:0007669"/>
    <property type="project" value="UniProtKB-KW"/>
</dbReference>
<evidence type="ECO:0000313" key="10">
    <source>
        <dbReference type="Proteomes" id="UP000295506"/>
    </source>
</evidence>
<dbReference type="InterPro" id="IPR002933">
    <property type="entry name" value="Peptidase_M20"/>
</dbReference>
<dbReference type="Pfam" id="PF01546">
    <property type="entry name" value="Peptidase_M20"/>
    <property type="match status" value="1"/>
</dbReference>
<proteinExistence type="inferred from homology"/>
<dbReference type="RefSeq" id="WP_066806218.1">
    <property type="nucleotide sequence ID" value="NZ_CP014206.1"/>
</dbReference>
<dbReference type="PANTHER" id="PTHR43808:SF8">
    <property type="entry name" value="PEPTIDASE M20 DIMERISATION DOMAIN-CONTAINING PROTEIN"/>
    <property type="match status" value="1"/>
</dbReference>
<dbReference type="SUPFAM" id="SSF53187">
    <property type="entry name" value="Zn-dependent exopeptidases"/>
    <property type="match status" value="1"/>
</dbReference>
<organism evidence="8 10">
    <name type="scientific">Pseudodesulfovibrio indicus</name>
    <dbReference type="NCBI Taxonomy" id="1716143"/>
    <lineage>
        <taxon>Bacteria</taxon>
        <taxon>Pseudomonadati</taxon>
        <taxon>Thermodesulfobacteriota</taxon>
        <taxon>Desulfovibrionia</taxon>
        <taxon>Desulfovibrionales</taxon>
        <taxon>Desulfovibrionaceae</taxon>
    </lineage>
</organism>
<dbReference type="SUPFAM" id="SSF55031">
    <property type="entry name" value="Bacterial exopeptidase dimerisation domain"/>
    <property type="match status" value="1"/>
</dbReference>
<comment type="cofactor">
    <cofactor evidence="1">
        <name>Zn(2+)</name>
        <dbReference type="ChEBI" id="CHEBI:29105"/>
    </cofactor>
</comment>
<evidence type="ECO:0000313" key="9">
    <source>
        <dbReference type="Proteomes" id="UP000055611"/>
    </source>
</evidence>
<dbReference type="Gene3D" id="3.40.630.10">
    <property type="entry name" value="Zn peptidases"/>
    <property type="match status" value="1"/>
</dbReference>
<dbReference type="InterPro" id="IPR036264">
    <property type="entry name" value="Bact_exopeptidase_dim_dom"/>
</dbReference>
<evidence type="ECO:0000313" key="7">
    <source>
        <dbReference type="EMBL" id="AMK12543.1"/>
    </source>
</evidence>
<dbReference type="InterPro" id="IPR011650">
    <property type="entry name" value="Peptidase_M20_dimer"/>
</dbReference>
<dbReference type="GO" id="GO:0046872">
    <property type="term" value="F:metal ion binding"/>
    <property type="evidence" value="ECO:0007669"/>
    <property type="project" value="UniProtKB-KW"/>
</dbReference>
<dbReference type="EMBL" id="CP014206">
    <property type="protein sequence ID" value="AMK12543.1"/>
    <property type="molecule type" value="Genomic_DNA"/>
</dbReference>
<dbReference type="PANTHER" id="PTHR43808">
    <property type="entry name" value="ACETYLORNITHINE DEACETYLASE"/>
    <property type="match status" value="1"/>
</dbReference>
<evidence type="ECO:0000256" key="4">
    <source>
        <dbReference type="ARBA" id="ARBA00022801"/>
    </source>
</evidence>
<dbReference type="CDD" id="cd08659">
    <property type="entry name" value="M20_ArgE_DapE-like"/>
    <property type="match status" value="1"/>
</dbReference>